<dbReference type="Proteomes" id="UP000639772">
    <property type="component" value="Unassembled WGS sequence"/>
</dbReference>
<gene>
    <name evidence="1" type="ORF">HPP92_015972</name>
</gene>
<organism evidence="1 2">
    <name type="scientific">Vanilla planifolia</name>
    <name type="common">Vanilla</name>
    <dbReference type="NCBI Taxonomy" id="51239"/>
    <lineage>
        <taxon>Eukaryota</taxon>
        <taxon>Viridiplantae</taxon>
        <taxon>Streptophyta</taxon>
        <taxon>Embryophyta</taxon>
        <taxon>Tracheophyta</taxon>
        <taxon>Spermatophyta</taxon>
        <taxon>Magnoliopsida</taxon>
        <taxon>Liliopsida</taxon>
        <taxon>Asparagales</taxon>
        <taxon>Orchidaceae</taxon>
        <taxon>Vanilloideae</taxon>
        <taxon>Vanilleae</taxon>
        <taxon>Vanilla</taxon>
    </lineage>
</organism>
<evidence type="ECO:0000313" key="2">
    <source>
        <dbReference type="Proteomes" id="UP000639772"/>
    </source>
</evidence>
<accession>A0A835QDY0</accession>
<dbReference type="EMBL" id="JADCNM010000008">
    <property type="protein sequence ID" value="KAG0471426.1"/>
    <property type="molecule type" value="Genomic_DNA"/>
</dbReference>
<proteinExistence type="predicted"/>
<protein>
    <submittedName>
        <fullName evidence="1">Uncharacterized protein</fullName>
    </submittedName>
</protein>
<reference evidence="1 2" key="1">
    <citation type="journal article" date="2020" name="Nat. Food">
        <title>A phased Vanilla planifolia genome enables genetic improvement of flavour and production.</title>
        <authorList>
            <person name="Hasing T."/>
            <person name="Tang H."/>
            <person name="Brym M."/>
            <person name="Khazi F."/>
            <person name="Huang T."/>
            <person name="Chambers A.H."/>
        </authorList>
    </citation>
    <scope>NUCLEOTIDE SEQUENCE [LARGE SCALE GENOMIC DNA]</scope>
    <source>
        <tissue evidence="1">Leaf</tissue>
    </source>
</reference>
<evidence type="ECO:0000313" key="1">
    <source>
        <dbReference type="EMBL" id="KAG0471426.1"/>
    </source>
</evidence>
<dbReference type="AlphaFoldDB" id="A0A835QDY0"/>
<name>A0A835QDY0_VANPL</name>
<sequence>MQAAGLSGSVPYVKMSPVKSFEERFYSLFIKFLVGFGLSIYGEVRVSSSSSSSLSGVGPAACRSSAVHYLFFRGSGDFPGHIFSSQKTGKFWFSLSASSHVCC</sequence>
<comment type="caution">
    <text evidence="1">The sequence shown here is derived from an EMBL/GenBank/DDBJ whole genome shotgun (WGS) entry which is preliminary data.</text>
</comment>